<dbReference type="RefSeq" id="WP_013020758.1">
    <property type="nucleotide sequence ID" value="NC_013947.1"/>
</dbReference>
<dbReference type="SMART" id="SM00345">
    <property type="entry name" value="HTH_GNTR"/>
    <property type="match status" value="1"/>
</dbReference>
<dbReference type="GO" id="GO:0003700">
    <property type="term" value="F:DNA-binding transcription factor activity"/>
    <property type="evidence" value="ECO:0007669"/>
    <property type="project" value="InterPro"/>
</dbReference>
<dbReference type="InterPro" id="IPR004111">
    <property type="entry name" value="Repressor_TetR_C"/>
</dbReference>
<dbReference type="SUPFAM" id="SSF48498">
    <property type="entry name" value="Tetracyclin repressor-like, C-terminal domain"/>
    <property type="match status" value="1"/>
</dbReference>
<keyword evidence="3" id="KW-0804">Transcription</keyword>
<accession>D3PWW3</accession>
<dbReference type="GO" id="GO:0045892">
    <property type="term" value="P:negative regulation of DNA-templated transcription"/>
    <property type="evidence" value="ECO:0007669"/>
    <property type="project" value="InterPro"/>
</dbReference>
<dbReference type="KEGG" id="sna:Snas_5556"/>
<protein>
    <submittedName>
        <fullName evidence="7">Transcriptional regulator, GntR family</fullName>
    </submittedName>
</protein>
<dbReference type="Gene3D" id="1.10.357.10">
    <property type="entry name" value="Tetracycline Repressor, domain 2"/>
    <property type="match status" value="1"/>
</dbReference>
<dbReference type="GO" id="GO:0000976">
    <property type="term" value="F:transcription cis-regulatory region binding"/>
    <property type="evidence" value="ECO:0007669"/>
    <property type="project" value="TreeGrafter"/>
</dbReference>
<name>D3PWW3_STANL</name>
<evidence type="ECO:0000313" key="7">
    <source>
        <dbReference type="EMBL" id="ADD45187.1"/>
    </source>
</evidence>
<evidence type="ECO:0000256" key="2">
    <source>
        <dbReference type="ARBA" id="ARBA00023125"/>
    </source>
</evidence>
<dbReference type="InterPro" id="IPR036388">
    <property type="entry name" value="WH-like_DNA-bd_sf"/>
</dbReference>
<dbReference type="InterPro" id="IPR009057">
    <property type="entry name" value="Homeodomain-like_sf"/>
</dbReference>
<keyword evidence="2 4" id="KW-0238">DNA-binding</keyword>
<dbReference type="Pfam" id="PF00440">
    <property type="entry name" value="TetR_N"/>
    <property type="match status" value="1"/>
</dbReference>
<dbReference type="Pfam" id="PF00392">
    <property type="entry name" value="GntR"/>
    <property type="match status" value="1"/>
</dbReference>
<organism evidence="7 8">
    <name type="scientific">Stackebrandtia nassauensis (strain DSM 44728 / CIP 108903 / NRRL B-16338 / NBRC 102104 / LLR-40K-21)</name>
    <dbReference type="NCBI Taxonomy" id="446470"/>
    <lineage>
        <taxon>Bacteria</taxon>
        <taxon>Bacillati</taxon>
        <taxon>Actinomycetota</taxon>
        <taxon>Actinomycetes</taxon>
        <taxon>Glycomycetales</taxon>
        <taxon>Glycomycetaceae</taxon>
        <taxon>Stackebrandtia</taxon>
    </lineage>
</organism>
<dbReference type="Gene3D" id="1.10.10.10">
    <property type="entry name" value="Winged helix-like DNA-binding domain superfamily/Winged helix DNA-binding domain"/>
    <property type="match status" value="1"/>
</dbReference>
<dbReference type="InterPro" id="IPR036271">
    <property type="entry name" value="Tet_transcr_reg_TetR-rel_C_sf"/>
</dbReference>
<dbReference type="OrthoDB" id="329481at2"/>
<dbReference type="AlphaFoldDB" id="D3PWW3"/>
<dbReference type="InterPro" id="IPR000524">
    <property type="entry name" value="Tscrpt_reg_HTH_GntR"/>
</dbReference>
<sequence length="311" mass="34240">MSKSPPYQKIVTEIKRRIEIGELSVGDRVPSTRAIVEEWGVAIATATKALTTLRTEGIVQATPRVGTVVARPPARPSRRRVLDTAEGTPIRQQIVAAAITMADAEGIAALSMRSVAAQTGMATMTLYRYVNGKDDLVFHMIDTVFADVADRDYDGEDWRARLEAIARRLWRLFQRHPWLPHVVSLGRAQPVPGLIGYADRVLDALRDAKLSPLDKLRVHISLYGLIQGLSASLEQEAQNEEETGMGSEEWMSDAEPQLGDLMASGRFPAFREVIADLEFEYDHDLDALFEFGLASMLDGVAAKLTNPVAAT</sequence>
<dbReference type="PROSITE" id="PS50977">
    <property type="entry name" value="HTH_TETR_2"/>
    <property type="match status" value="1"/>
</dbReference>
<reference evidence="7 8" key="1">
    <citation type="journal article" date="2009" name="Stand. Genomic Sci.">
        <title>Complete genome sequence of Stackebrandtia nassauensis type strain (LLR-40K-21).</title>
        <authorList>
            <person name="Munk C."/>
            <person name="Lapidus A."/>
            <person name="Copeland A."/>
            <person name="Jando M."/>
            <person name="Mayilraj S."/>
            <person name="Glavina Del Rio T."/>
            <person name="Nolan M."/>
            <person name="Chen F."/>
            <person name="Lucas S."/>
            <person name="Tice H."/>
            <person name="Cheng J.F."/>
            <person name="Han C."/>
            <person name="Detter J.C."/>
            <person name="Bruce D."/>
            <person name="Goodwin L."/>
            <person name="Chain P."/>
            <person name="Pitluck S."/>
            <person name="Goker M."/>
            <person name="Ovchinikova G."/>
            <person name="Pati A."/>
            <person name="Ivanova N."/>
            <person name="Mavromatis K."/>
            <person name="Chen A."/>
            <person name="Palaniappan K."/>
            <person name="Land M."/>
            <person name="Hauser L."/>
            <person name="Chang Y.J."/>
            <person name="Jeffries C.D."/>
            <person name="Bristow J."/>
            <person name="Eisen J.A."/>
            <person name="Markowitz V."/>
            <person name="Hugenholtz P."/>
            <person name="Kyrpides N.C."/>
            <person name="Klenk H.P."/>
        </authorList>
    </citation>
    <scope>NUCLEOTIDE SEQUENCE [LARGE SCALE GENOMIC DNA]</scope>
    <source>
        <strain evidence="8">DSM 44728 / CIP 108903 / NRRL B-16338 / NBRC 102104 / LLR-40K-21</strain>
    </source>
</reference>
<evidence type="ECO:0000259" key="5">
    <source>
        <dbReference type="PROSITE" id="PS50949"/>
    </source>
</evidence>
<keyword evidence="8" id="KW-1185">Reference proteome</keyword>
<dbReference type="PANTHER" id="PTHR30055:SF151">
    <property type="entry name" value="TRANSCRIPTIONAL REGULATORY PROTEIN"/>
    <property type="match status" value="1"/>
</dbReference>
<evidence type="ECO:0000259" key="6">
    <source>
        <dbReference type="PROSITE" id="PS50977"/>
    </source>
</evidence>
<gene>
    <name evidence="7" type="ordered locus">Snas_5556</name>
</gene>
<dbReference type="InterPro" id="IPR050109">
    <property type="entry name" value="HTH-type_TetR-like_transc_reg"/>
</dbReference>
<dbReference type="InterPro" id="IPR036390">
    <property type="entry name" value="WH_DNA-bd_sf"/>
</dbReference>
<evidence type="ECO:0000256" key="3">
    <source>
        <dbReference type="ARBA" id="ARBA00023163"/>
    </source>
</evidence>
<dbReference type="PROSITE" id="PS50949">
    <property type="entry name" value="HTH_GNTR"/>
    <property type="match status" value="1"/>
</dbReference>
<dbReference type="PANTHER" id="PTHR30055">
    <property type="entry name" value="HTH-TYPE TRANSCRIPTIONAL REGULATOR RUTR"/>
    <property type="match status" value="1"/>
</dbReference>
<dbReference type="InterPro" id="IPR001647">
    <property type="entry name" value="HTH_TetR"/>
</dbReference>
<dbReference type="SUPFAM" id="SSF46689">
    <property type="entry name" value="Homeodomain-like"/>
    <property type="match status" value="1"/>
</dbReference>
<proteinExistence type="predicted"/>
<dbReference type="STRING" id="446470.Snas_5556"/>
<dbReference type="Pfam" id="PF02909">
    <property type="entry name" value="TetR_C_1"/>
    <property type="match status" value="1"/>
</dbReference>
<dbReference type="eggNOG" id="COG1167">
    <property type="taxonomic scope" value="Bacteria"/>
</dbReference>
<keyword evidence="1" id="KW-0805">Transcription regulation</keyword>
<dbReference type="SUPFAM" id="SSF46785">
    <property type="entry name" value="Winged helix' DNA-binding domain"/>
    <property type="match status" value="1"/>
</dbReference>
<feature type="DNA-binding region" description="H-T-H motif" evidence="4">
    <location>
        <begin position="111"/>
        <end position="130"/>
    </location>
</feature>
<evidence type="ECO:0000256" key="1">
    <source>
        <dbReference type="ARBA" id="ARBA00023015"/>
    </source>
</evidence>
<evidence type="ECO:0000313" key="8">
    <source>
        <dbReference type="Proteomes" id="UP000000844"/>
    </source>
</evidence>
<feature type="domain" description="HTH tetR-type" evidence="6">
    <location>
        <begin position="88"/>
        <end position="148"/>
    </location>
</feature>
<dbReference type="Gene3D" id="1.10.10.60">
    <property type="entry name" value="Homeodomain-like"/>
    <property type="match status" value="1"/>
</dbReference>
<dbReference type="Proteomes" id="UP000000844">
    <property type="component" value="Chromosome"/>
</dbReference>
<dbReference type="EMBL" id="CP001778">
    <property type="protein sequence ID" value="ADD45187.1"/>
    <property type="molecule type" value="Genomic_DNA"/>
</dbReference>
<dbReference type="HOGENOM" id="CLU_069543_0_0_11"/>
<dbReference type="CDD" id="cd07377">
    <property type="entry name" value="WHTH_GntR"/>
    <property type="match status" value="1"/>
</dbReference>
<evidence type="ECO:0000256" key="4">
    <source>
        <dbReference type="PROSITE-ProRule" id="PRU00335"/>
    </source>
</evidence>
<feature type="domain" description="HTH gntR-type" evidence="5">
    <location>
        <begin position="4"/>
        <end position="72"/>
    </location>
</feature>